<proteinExistence type="predicted"/>
<comment type="caution">
    <text evidence="2">The sequence shown here is derived from an EMBL/GenBank/DDBJ whole genome shotgun (WGS) entry which is preliminary data.</text>
</comment>
<protein>
    <recommendedName>
        <fullName evidence="4">Cytochrome P450</fullName>
    </recommendedName>
</protein>
<dbReference type="Proteomes" id="UP001385951">
    <property type="component" value="Unassembled WGS sequence"/>
</dbReference>
<dbReference type="EMBL" id="JASBNA010000009">
    <property type="protein sequence ID" value="KAK7688905.1"/>
    <property type="molecule type" value="Genomic_DNA"/>
</dbReference>
<evidence type="ECO:0000256" key="1">
    <source>
        <dbReference type="SAM" id="Phobius"/>
    </source>
</evidence>
<dbReference type="GO" id="GO:0004497">
    <property type="term" value="F:monooxygenase activity"/>
    <property type="evidence" value="ECO:0007669"/>
    <property type="project" value="InterPro"/>
</dbReference>
<dbReference type="GO" id="GO:0005506">
    <property type="term" value="F:iron ion binding"/>
    <property type="evidence" value="ECO:0007669"/>
    <property type="project" value="InterPro"/>
</dbReference>
<gene>
    <name evidence="2" type="ORF">QCA50_007596</name>
</gene>
<keyword evidence="3" id="KW-1185">Reference proteome</keyword>
<evidence type="ECO:0000313" key="3">
    <source>
        <dbReference type="Proteomes" id="UP001385951"/>
    </source>
</evidence>
<keyword evidence="1" id="KW-1133">Transmembrane helix</keyword>
<dbReference type="SUPFAM" id="SSF48264">
    <property type="entry name" value="Cytochrome P450"/>
    <property type="match status" value="1"/>
</dbReference>
<reference evidence="2 3" key="1">
    <citation type="submission" date="2022-09" db="EMBL/GenBank/DDBJ databases">
        <authorList>
            <person name="Palmer J.M."/>
        </authorList>
    </citation>
    <scope>NUCLEOTIDE SEQUENCE [LARGE SCALE GENOMIC DNA]</scope>
    <source>
        <strain evidence="2 3">DSM 7382</strain>
    </source>
</reference>
<dbReference type="GO" id="GO:0020037">
    <property type="term" value="F:heme binding"/>
    <property type="evidence" value="ECO:0007669"/>
    <property type="project" value="InterPro"/>
</dbReference>
<organism evidence="2 3">
    <name type="scientific">Cerrena zonata</name>
    <dbReference type="NCBI Taxonomy" id="2478898"/>
    <lineage>
        <taxon>Eukaryota</taxon>
        <taxon>Fungi</taxon>
        <taxon>Dikarya</taxon>
        <taxon>Basidiomycota</taxon>
        <taxon>Agaricomycotina</taxon>
        <taxon>Agaricomycetes</taxon>
        <taxon>Polyporales</taxon>
        <taxon>Cerrenaceae</taxon>
        <taxon>Cerrena</taxon>
    </lineage>
</organism>
<feature type="transmembrane region" description="Helical" evidence="1">
    <location>
        <begin position="15"/>
        <end position="35"/>
    </location>
</feature>
<sequence>MICSGMFFNPVPYELPLFVTTILAFVLEVILYWVFIRPATQPNLPIAQVTAMPLAVPTETPLGETETELVPYVTALHLPHPGSSNTPTGATTVLQSLEILNHYEKDPRDLSRILARELMQQVIHHLPSQDSALFSFVTFLQILTFKAIIWVFSGRDNVHDIVETVRILGTENNHDTTRGYLPLQRLFPTIPQELFPDIVLAYHTMSHIVLFGTGYLHHCYEARGPLHQYYKEPSTENFRNAAPSVENFLVEAMRLHPPINHIVVPCNLFPTHLPSPGGVIPIPIDIFCRSEAIWGPCPGYFDENRYGHGRITREQKHVLRRIGLQDHQAEWGLRVAALVIAAFVTREGEEFRVVEGDGIEGWRIRCWGDILTT</sequence>
<dbReference type="InterPro" id="IPR036396">
    <property type="entry name" value="Cyt_P450_sf"/>
</dbReference>
<evidence type="ECO:0000313" key="2">
    <source>
        <dbReference type="EMBL" id="KAK7688905.1"/>
    </source>
</evidence>
<accession>A0AAW0G604</accession>
<keyword evidence="1" id="KW-0812">Transmembrane</keyword>
<evidence type="ECO:0008006" key="4">
    <source>
        <dbReference type="Google" id="ProtNLM"/>
    </source>
</evidence>
<keyword evidence="1" id="KW-0472">Membrane</keyword>
<dbReference type="AlphaFoldDB" id="A0AAW0G604"/>
<dbReference type="GO" id="GO:0016705">
    <property type="term" value="F:oxidoreductase activity, acting on paired donors, with incorporation or reduction of molecular oxygen"/>
    <property type="evidence" value="ECO:0007669"/>
    <property type="project" value="InterPro"/>
</dbReference>
<name>A0AAW0G604_9APHY</name>
<feature type="transmembrane region" description="Helical" evidence="1">
    <location>
        <begin position="132"/>
        <end position="152"/>
    </location>
</feature>